<feature type="compositionally biased region" description="Basic and acidic residues" evidence="1">
    <location>
        <begin position="67"/>
        <end position="81"/>
    </location>
</feature>
<dbReference type="AlphaFoldDB" id="A0AAV7TVU9"/>
<evidence type="ECO:0000313" key="3">
    <source>
        <dbReference type="Proteomes" id="UP001066276"/>
    </source>
</evidence>
<dbReference type="EMBL" id="JANPWB010000006">
    <property type="protein sequence ID" value="KAJ1180772.1"/>
    <property type="molecule type" value="Genomic_DNA"/>
</dbReference>
<organism evidence="2 3">
    <name type="scientific">Pleurodeles waltl</name>
    <name type="common">Iberian ribbed newt</name>
    <dbReference type="NCBI Taxonomy" id="8319"/>
    <lineage>
        <taxon>Eukaryota</taxon>
        <taxon>Metazoa</taxon>
        <taxon>Chordata</taxon>
        <taxon>Craniata</taxon>
        <taxon>Vertebrata</taxon>
        <taxon>Euteleostomi</taxon>
        <taxon>Amphibia</taxon>
        <taxon>Batrachia</taxon>
        <taxon>Caudata</taxon>
        <taxon>Salamandroidea</taxon>
        <taxon>Salamandridae</taxon>
        <taxon>Pleurodelinae</taxon>
        <taxon>Pleurodeles</taxon>
    </lineage>
</organism>
<evidence type="ECO:0000313" key="2">
    <source>
        <dbReference type="EMBL" id="KAJ1180772.1"/>
    </source>
</evidence>
<feature type="region of interest" description="Disordered" evidence="1">
    <location>
        <begin position="20"/>
        <end position="102"/>
    </location>
</feature>
<feature type="compositionally biased region" description="Polar residues" evidence="1">
    <location>
        <begin position="40"/>
        <end position="49"/>
    </location>
</feature>
<dbReference type="Proteomes" id="UP001066276">
    <property type="component" value="Chromosome 3_2"/>
</dbReference>
<gene>
    <name evidence="2" type="ORF">NDU88_005988</name>
</gene>
<proteinExistence type="predicted"/>
<comment type="caution">
    <text evidence="2">The sequence shown here is derived from an EMBL/GenBank/DDBJ whole genome shotgun (WGS) entry which is preliminary data.</text>
</comment>
<protein>
    <submittedName>
        <fullName evidence="2">Uncharacterized protein</fullName>
    </submittedName>
</protein>
<accession>A0AAV7TVU9</accession>
<keyword evidence="3" id="KW-1185">Reference proteome</keyword>
<sequence length="102" mass="10770">MRSGDPAAFTFAVLVAQTRKEHLQSPRISRGSGPAPAATQPRSSMSGCTMSRGPALLPSTDSAVSSEEGRPLRSRPMHEPGEGSTLLQPVSLRIGNDTDGRR</sequence>
<evidence type="ECO:0000256" key="1">
    <source>
        <dbReference type="SAM" id="MobiDB-lite"/>
    </source>
</evidence>
<reference evidence="2" key="1">
    <citation type="journal article" date="2022" name="bioRxiv">
        <title>Sequencing and chromosome-scale assembly of the giantPleurodeles waltlgenome.</title>
        <authorList>
            <person name="Brown T."/>
            <person name="Elewa A."/>
            <person name="Iarovenko S."/>
            <person name="Subramanian E."/>
            <person name="Araus A.J."/>
            <person name="Petzold A."/>
            <person name="Susuki M."/>
            <person name="Suzuki K.-i.T."/>
            <person name="Hayashi T."/>
            <person name="Toyoda A."/>
            <person name="Oliveira C."/>
            <person name="Osipova E."/>
            <person name="Leigh N.D."/>
            <person name="Simon A."/>
            <person name="Yun M.H."/>
        </authorList>
    </citation>
    <scope>NUCLEOTIDE SEQUENCE</scope>
    <source>
        <strain evidence="2">20211129_DDA</strain>
        <tissue evidence="2">Liver</tissue>
    </source>
</reference>
<name>A0AAV7TVU9_PLEWA</name>